<evidence type="ECO:0000256" key="1">
    <source>
        <dbReference type="SAM" id="Phobius"/>
    </source>
</evidence>
<name>A0A4S4E864_CAMSN</name>
<dbReference type="EMBL" id="SDRB02007020">
    <property type="protein sequence ID" value="THG11814.1"/>
    <property type="molecule type" value="Genomic_DNA"/>
</dbReference>
<dbReference type="Proteomes" id="UP000306102">
    <property type="component" value="Unassembled WGS sequence"/>
</dbReference>
<organism evidence="2 3">
    <name type="scientific">Camellia sinensis var. sinensis</name>
    <name type="common">China tea</name>
    <dbReference type="NCBI Taxonomy" id="542762"/>
    <lineage>
        <taxon>Eukaryota</taxon>
        <taxon>Viridiplantae</taxon>
        <taxon>Streptophyta</taxon>
        <taxon>Embryophyta</taxon>
        <taxon>Tracheophyta</taxon>
        <taxon>Spermatophyta</taxon>
        <taxon>Magnoliopsida</taxon>
        <taxon>eudicotyledons</taxon>
        <taxon>Gunneridae</taxon>
        <taxon>Pentapetalae</taxon>
        <taxon>asterids</taxon>
        <taxon>Ericales</taxon>
        <taxon>Theaceae</taxon>
        <taxon>Camellia</taxon>
    </lineage>
</organism>
<proteinExistence type="predicted"/>
<evidence type="ECO:0008006" key="4">
    <source>
        <dbReference type="Google" id="ProtNLM"/>
    </source>
</evidence>
<feature type="transmembrane region" description="Helical" evidence="1">
    <location>
        <begin position="42"/>
        <end position="62"/>
    </location>
</feature>
<accession>A0A4S4E864</accession>
<keyword evidence="3" id="KW-1185">Reference proteome</keyword>
<evidence type="ECO:0000313" key="3">
    <source>
        <dbReference type="Proteomes" id="UP000306102"/>
    </source>
</evidence>
<sequence>MRRTPLIPSGNGSSTTSFAPSVISLSLSLSLHVQYIYMYMNIYNVCVGVCFLGLILMVLKILKDVCG</sequence>
<keyword evidence="1" id="KW-0472">Membrane</keyword>
<keyword evidence="1" id="KW-1133">Transmembrane helix</keyword>
<protein>
    <recommendedName>
        <fullName evidence="4">Transmembrane protein</fullName>
    </recommendedName>
</protein>
<evidence type="ECO:0000313" key="2">
    <source>
        <dbReference type="EMBL" id="THG11814.1"/>
    </source>
</evidence>
<gene>
    <name evidence="2" type="ORF">TEA_021054</name>
</gene>
<dbReference type="AlphaFoldDB" id="A0A4S4E864"/>
<keyword evidence="1" id="KW-0812">Transmembrane</keyword>
<reference evidence="2 3" key="1">
    <citation type="journal article" date="2018" name="Proc. Natl. Acad. Sci. U.S.A.">
        <title>Draft genome sequence of Camellia sinensis var. sinensis provides insights into the evolution of the tea genome and tea quality.</title>
        <authorList>
            <person name="Wei C."/>
            <person name="Yang H."/>
            <person name="Wang S."/>
            <person name="Zhao J."/>
            <person name="Liu C."/>
            <person name="Gao L."/>
            <person name="Xia E."/>
            <person name="Lu Y."/>
            <person name="Tai Y."/>
            <person name="She G."/>
            <person name="Sun J."/>
            <person name="Cao H."/>
            <person name="Tong W."/>
            <person name="Gao Q."/>
            <person name="Li Y."/>
            <person name="Deng W."/>
            <person name="Jiang X."/>
            <person name="Wang W."/>
            <person name="Chen Q."/>
            <person name="Zhang S."/>
            <person name="Li H."/>
            <person name="Wu J."/>
            <person name="Wang P."/>
            <person name="Li P."/>
            <person name="Shi C."/>
            <person name="Zheng F."/>
            <person name="Jian J."/>
            <person name="Huang B."/>
            <person name="Shan D."/>
            <person name="Shi M."/>
            <person name="Fang C."/>
            <person name="Yue Y."/>
            <person name="Li F."/>
            <person name="Li D."/>
            <person name="Wei S."/>
            <person name="Han B."/>
            <person name="Jiang C."/>
            <person name="Yin Y."/>
            <person name="Xia T."/>
            <person name="Zhang Z."/>
            <person name="Bennetzen J.L."/>
            <person name="Zhao S."/>
            <person name="Wan X."/>
        </authorList>
    </citation>
    <scope>NUCLEOTIDE SEQUENCE [LARGE SCALE GENOMIC DNA]</scope>
    <source>
        <strain evidence="3">cv. Shuchazao</strain>
        <tissue evidence="2">Leaf</tissue>
    </source>
</reference>
<comment type="caution">
    <text evidence="2">The sequence shown here is derived from an EMBL/GenBank/DDBJ whole genome shotgun (WGS) entry which is preliminary data.</text>
</comment>